<evidence type="ECO:0008006" key="3">
    <source>
        <dbReference type="Google" id="ProtNLM"/>
    </source>
</evidence>
<dbReference type="EMBL" id="GIFC01011986">
    <property type="protein sequence ID" value="MXU94069.1"/>
    <property type="molecule type" value="Transcribed_RNA"/>
</dbReference>
<feature type="chain" id="PRO_5025448456" description="Secreted protein" evidence="1">
    <location>
        <begin position="27"/>
        <end position="156"/>
    </location>
</feature>
<name>A0A6B0UWB0_IXORI</name>
<feature type="signal peptide" evidence="1">
    <location>
        <begin position="1"/>
        <end position="26"/>
    </location>
</feature>
<sequence>MGGSIFQWSSGRHLDLLLHQLVVARADVVDDVRGLAGAPQDQPLGVPHQVSSTATRLTGWPASSAPCSIICWIRLTAAPSSSSPRPCSEPGDRMVASCTNSTRSASASSAVSSWAPMVAVSIASTSPDTSSTLRFSRHTPCFSLRCLFMSFMLPKM</sequence>
<accession>A0A6B0UWB0</accession>
<keyword evidence="1" id="KW-0732">Signal</keyword>
<evidence type="ECO:0000256" key="1">
    <source>
        <dbReference type="SAM" id="SignalP"/>
    </source>
</evidence>
<proteinExistence type="predicted"/>
<protein>
    <recommendedName>
        <fullName evidence="3">Secreted protein</fullName>
    </recommendedName>
</protein>
<evidence type="ECO:0000313" key="2">
    <source>
        <dbReference type="EMBL" id="MXU94069.1"/>
    </source>
</evidence>
<reference evidence="2" key="1">
    <citation type="submission" date="2019-12" db="EMBL/GenBank/DDBJ databases">
        <title>An insight into the sialome of adult female Ixodes ricinus ticks feeding for 6 days.</title>
        <authorList>
            <person name="Perner J."/>
            <person name="Ribeiro J.M.C."/>
        </authorList>
    </citation>
    <scope>NUCLEOTIDE SEQUENCE</scope>
    <source>
        <strain evidence="2">Semi-engorged</strain>
        <tissue evidence="2">Salivary glands</tissue>
    </source>
</reference>
<organism evidence="2">
    <name type="scientific">Ixodes ricinus</name>
    <name type="common">Common tick</name>
    <name type="synonym">Acarus ricinus</name>
    <dbReference type="NCBI Taxonomy" id="34613"/>
    <lineage>
        <taxon>Eukaryota</taxon>
        <taxon>Metazoa</taxon>
        <taxon>Ecdysozoa</taxon>
        <taxon>Arthropoda</taxon>
        <taxon>Chelicerata</taxon>
        <taxon>Arachnida</taxon>
        <taxon>Acari</taxon>
        <taxon>Parasitiformes</taxon>
        <taxon>Ixodida</taxon>
        <taxon>Ixodoidea</taxon>
        <taxon>Ixodidae</taxon>
        <taxon>Ixodinae</taxon>
        <taxon>Ixodes</taxon>
    </lineage>
</organism>
<dbReference type="AlphaFoldDB" id="A0A6B0UWB0"/>